<dbReference type="Pfam" id="PF00620">
    <property type="entry name" value="RhoGAP"/>
    <property type="match status" value="1"/>
</dbReference>
<dbReference type="VEuPathDB" id="AmoebaDB:EHI8A_022310"/>
<evidence type="ECO:0000259" key="1">
    <source>
        <dbReference type="PROSITE" id="PS50238"/>
    </source>
</evidence>
<dbReference type="GO" id="GO:0005096">
    <property type="term" value="F:GTPase activator activity"/>
    <property type="evidence" value="ECO:0007669"/>
    <property type="project" value="TreeGrafter"/>
</dbReference>
<dbReference type="CDD" id="cd00159">
    <property type="entry name" value="RhoGAP"/>
    <property type="match status" value="1"/>
</dbReference>
<dbReference type="PANTHER" id="PTHR45808">
    <property type="entry name" value="RHO GTPASE-ACTIVATING PROTEIN 68F"/>
    <property type="match status" value="1"/>
</dbReference>
<reference evidence="2 3" key="1">
    <citation type="submission" date="2016-05" db="EMBL/GenBank/DDBJ databases">
        <title>First whole genome sequencing of Entamoeba histolytica HM1:IMSS-clone-6.</title>
        <authorList>
            <person name="Mukherjee Avik.K."/>
            <person name="Izumyama S."/>
            <person name="Nakada-Tsukui K."/>
            <person name="Nozaki T."/>
        </authorList>
    </citation>
    <scope>NUCLEOTIDE SEQUENCE [LARGE SCALE GENOMIC DNA]</scope>
    <source>
        <strain evidence="2 3">HM1:IMSS clone 6</strain>
    </source>
</reference>
<dbReference type="OMA" id="IMFIDNN"/>
<name>A0A5K1VPB6_ENTHI</name>
<dbReference type="SUPFAM" id="SSF48350">
    <property type="entry name" value="GTPase activation domain, GAP"/>
    <property type="match status" value="1"/>
</dbReference>
<dbReference type="SMART" id="SM00324">
    <property type="entry name" value="RhoGAP"/>
    <property type="match status" value="1"/>
</dbReference>
<dbReference type="FunFam" id="1.10.555.10:FF:000110">
    <property type="entry name" value="RhoGAP domain containing protein"/>
    <property type="match status" value="1"/>
</dbReference>
<dbReference type="GO" id="GO:0007264">
    <property type="term" value="P:small GTPase-mediated signal transduction"/>
    <property type="evidence" value="ECO:0007669"/>
    <property type="project" value="TreeGrafter"/>
</dbReference>
<dbReference type="Gene3D" id="1.10.555.10">
    <property type="entry name" value="Rho GTPase activation protein"/>
    <property type="match status" value="1"/>
</dbReference>
<evidence type="ECO:0000313" key="2">
    <source>
        <dbReference type="EMBL" id="GAT93198.1"/>
    </source>
</evidence>
<dbReference type="GO" id="GO:0005737">
    <property type="term" value="C:cytoplasm"/>
    <property type="evidence" value="ECO:0007669"/>
    <property type="project" value="TreeGrafter"/>
</dbReference>
<protein>
    <submittedName>
        <fullName evidence="2">Rhogap domain containing protein</fullName>
    </submittedName>
</protein>
<evidence type="ECO:0000313" key="3">
    <source>
        <dbReference type="Proteomes" id="UP000078387"/>
    </source>
</evidence>
<dbReference type="InterPro" id="IPR000198">
    <property type="entry name" value="RhoGAP_dom"/>
</dbReference>
<dbReference type="EMBL" id="BDEQ01000001">
    <property type="protein sequence ID" value="GAT93198.1"/>
    <property type="molecule type" value="Genomic_DNA"/>
</dbReference>
<sequence length="386" mass="44790">MFGRKSFGFSFFSKNKPRVFGVDINKISLSMIIDDVPLFLTDAGQFIMGNIVEGIFRIPGERQLADNMKKTIERKGDFLSLIKHPLSDVHAVASVILMFLRELPEPLITFESYDLFIDCAKTYEIDQYTKSSALSMAINTFHAIVKTLPSRNLKILAFYMNLFYVFTINSDVHKMQANNVAICIAPTLLRSQKESWESAISSIKYQSIVCTFLIKYYPLIFRDTCNTEGLLYPQYQNVSNNDKNKLLNQMTKTVHLSTPEKPKRKARKSIWEDFRRDLKTKDKEVEKKHMRNREMKKTQFTPSTLKLVSADDKEKEEIKEEIKKKRPKSESMALALMFIDNNDNTMLLPQLDQQDILKQSKPTITKGHGKLKIKNFKFHIKKDNEQ</sequence>
<dbReference type="VEuPathDB" id="AmoebaDB:EHI_199090"/>
<feature type="domain" description="Rho-GAP" evidence="1">
    <location>
        <begin position="22"/>
        <end position="221"/>
    </location>
</feature>
<dbReference type="AlphaFoldDB" id="A0A5K1VPB6"/>
<dbReference type="VEuPathDB" id="AmoebaDB:KM1_024590"/>
<comment type="caution">
    <text evidence="2">The sequence shown here is derived from an EMBL/GenBank/DDBJ whole genome shotgun (WGS) entry which is preliminary data.</text>
</comment>
<dbReference type="VEuPathDB" id="AmoebaDB:EHI7A_025120"/>
<proteinExistence type="predicted"/>
<dbReference type="Proteomes" id="UP000078387">
    <property type="component" value="Unassembled WGS sequence"/>
</dbReference>
<organism evidence="2 3">
    <name type="scientific">Entamoeba histolytica</name>
    <dbReference type="NCBI Taxonomy" id="5759"/>
    <lineage>
        <taxon>Eukaryota</taxon>
        <taxon>Amoebozoa</taxon>
        <taxon>Evosea</taxon>
        <taxon>Archamoebae</taxon>
        <taxon>Mastigamoebida</taxon>
        <taxon>Entamoebidae</taxon>
        <taxon>Entamoeba</taxon>
    </lineage>
</organism>
<dbReference type="VEuPathDB" id="AmoebaDB:EHI5A_045830"/>
<accession>A0A5K1VPB6</accession>
<dbReference type="PANTHER" id="PTHR45808:SF2">
    <property type="entry name" value="RHO GTPASE-ACTIVATING PROTEIN 68F"/>
    <property type="match status" value="1"/>
</dbReference>
<dbReference type="InterPro" id="IPR008936">
    <property type="entry name" value="Rho_GTPase_activation_prot"/>
</dbReference>
<dbReference type="PROSITE" id="PS50238">
    <property type="entry name" value="RHOGAP"/>
    <property type="match status" value="1"/>
</dbReference>
<gene>
    <name evidence="2" type="ORF">CL6EHI_199090</name>
</gene>